<sequence>MYWRAGRGESERTESGVLYRDSATFTSPGNTLCSLDGVTMATHVCSSAFGRSSTPHSPPPVALARYKPLDLAALSMLFPAHALAFSLTPRKHLAQNWVDWVWLLLRALRFVFFAPCQPCSNYPLPLKFNLYDSMKSFGIRISHLSHHHATTHSNACLRGVIFAGLSRARGYAESTCTERRRNTEQSQKSRVSGGILYLPIEKRNEHMTNRLHCLLTKFAGYKYPSIVCPFKKHLTPSNHGAQRTNTTGLLSDLPTFAGWSFLPARNTSPFTTASVSKKQWRNSDTQSITQPFYFAPRSAEQGRESTQDSPPSRSQNVTILPCTCLLERTQKGGDQVCPQAKAKKTVGIAAVTSSSIKNGVLGWERKERSSHLYSVS</sequence>
<accession>A0ABR1YI75</accession>
<dbReference type="Proteomes" id="UP001492380">
    <property type="component" value="Unassembled WGS sequence"/>
</dbReference>
<feature type="region of interest" description="Disordered" evidence="1">
    <location>
        <begin position="295"/>
        <end position="315"/>
    </location>
</feature>
<name>A0ABR1YI75_9PEZI</name>
<organism evidence="2 3">
    <name type="scientific">Phyllosticta capitalensis</name>
    <dbReference type="NCBI Taxonomy" id="121624"/>
    <lineage>
        <taxon>Eukaryota</taxon>
        <taxon>Fungi</taxon>
        <taxon>Dikarya</taxon>
        <taxon>Ascomycota</taxon>
        <taxon>Pezizomycotina</taxon>
        <taxon>Dothideomycetes</taxon>
        <taxon>Dothideomycetes incertae sedis</taxon>
        <taxon>Botryosphaeriales</taxon>
        <taxon>Phyllostictaceae</taxon>
        <taxon>Phyllosticta</taxon>
    </lineage>
</organism>
<protein>
    <submittedName>
        <fullName evidence="2">Uncharacterized protein</fullName>
    </submittedName>
</protein>
<evidence type="ECO:0000313" key="3">
    <source>
        <dbReference type="Proteomes" id="UP001492380"/>
    </source>
</evidence>
<keyword evidence="3" id="KW-1185">Reference proteome</keyword>
<comment type="caution">
    <text evidence="2">The sequence shown here is derived from an EMBL/GenBank/DDBJ whole genome shotgun (WGS) entry which is preliminary data.</text>
</comment>
<dbReference type="EMBL" id="JBBWRZ010000008">
    <property type="protein sequence ID" value="KAK8230449.1"/>
    <property type="molecule type" value="Genomic_DNA"/>
</dbReference>
<evidence type="ECO:0000313" key="2">
    <source>
        <dbReference type="EMBL" id="KAK8230449.1"/>
    </source>
</evidence>
<proteinExistence type="predicted"/>
<reference evidence="2 3" key="1">
    <citation type="submission" date="2024-04" db="EMBL/GenBank/DDBJ databases">
        <title>Phyllosticta paracitricarpa is synonymous to the EU quarantine fungus P. citricarpa based on phylogenomic analyses.</title>
        <authorList>
            <consortium name="Lawrence Berkeley National Laboratory"/>
            <person name="Van Ingen-Buijs V.A."/>
            <person name="Van Westerhoven A.C."/>
            <person name="Haridas S."/>
            <person name="Skiadas P."/>
            <person name="Martin F."/>
            <person name="Groenewald J.Z."/>
            <person name="Crous P.W."/>
            <person name="Seidl M.F."/>
        </authorList>
    </citation>
    <scope>NUCLEOTIDE SEQUENCE [LARGE SCALE GENOMIC DNA]</scope>
    <source>
        <strain evidence="2 3">CBS 123374</strain>
    </source>
</reference>
<evidence type="ECO:0000256" key="1">
    <source>
        <dbReference type="SAM" id="MobiDB-lite"/>
    </source>
</evidence>
<gene>
    <name evidence="2" type="ORF">HDK90DRAFT_322137</name>
</gene>